<feature type="domain" description="Peptide chain release factor" evidence="9">
    <location>
        <begin position="67"/>
        <end position="182"/>
    </location>
</feature>
<dbReference type="GO" id="GO:0005737">
    <property type="term" value="C:cytoplasm"/>
    <property type="evidence" value="ECO:0007669"/>
    <property type="project" value="UniProtKB-SubCell"/>
</dbReference>
<evidence type="ECO:0000256" key="6">
    <source>
        <dbReference type="ARBA" id="ARBA00050039"/>
    </source>
</evidence>
<protein>
    <recommendedName>
        <fullName evidence="6 7">Peptide chain release factor 1</fullName>
        <shortName evidence="7">RF-1</shortName>
    </recommendedName>
</protein>
<dbReference type="PANTHER" id="PTHR43804">
    <property type="entry name" value="LD18447P"/>
    <property type="match status" value="1"/>
</dbReference>
<sequence length="362" mass="40321">MADEQFPAAQTALEEYRDLEAKMADPDVVSNPDTIRKLGRRHAELGSIVSAYLTYLRIRDDLNAAREMASEDEDFAEEAKRLESELPAAEEKLRTALIPRDPDDARDTIMEIKAGTGGEEAALFAGDLLRMYTRYAEKRGWSVTVQSENTTELGGVKDVQIAIRAKGTPAPEDGVWASMKYEGGVHRVQRIPVTESQGRIQTSAAGVIVFPEADEDDDEIEIDPKDLKIDIFMSSGPGGQSVNTTYSAVRMTHIPTGITVNMQDEKSQIQNRAAALRVLKSRLLAMKHEQEAAEAADMRHSQVRSLDRSERIRTYNFPENRIVDHRTNYKAYNLDAVLNGDLQAVIDSDIQADEAERLANQK</sequence>
<evidence type="ECO:0000313" key="11">
    <source>
        <dbReference type="Proteomes" id="UP000216074"/>
    </source>
</evidence>
<dbReference type="Gene3D" id="3.30.160.20">
    <property type="match status" value="1"/>
</dbReference>
<dbReference type="Pfam" id="PF00472">
    <property type="entry name" value="RF-1"/>
    <property type="match status" value="1"/>
</dbReference>
<comment type="function">
    <text evidence="1 7">Peptide chain release factor 1 directs the termination of translation in response to the peptide chain termination codons UAG and UAA.</text>
</comment>
<feature type="coiled-coil region" evidence="8">
    <location>
        <begin position="65"/>
        <end position="92"/>
    </location>
</feature>
<dbReference type="InterPro" id="IPR004373">
    <property type="entry name" value="RF-1"/>
</dbReference>
<dbReference type="Pfam" id="PF03462">
    <property type="entry name" value="PCRF"/>
    <property type="match status" value="1"/>
</dbReference>
<dbReference type="GO" id="GO:0016149">
    <property type="term" value="F:translation release factor activity, codon specific"/>
    <property type="evidence" value="ECO:0007669"/>
    <property type="project" value="UniProtKB-UniRule"/>
</dbReference>
<keyword evidence="3 7" id="KW-0488">Methylation</keyword>
<dbReference type="AlphaFoldDB" id="A0A261G2Z3"/>
<evidence type="ECO:0000256" key="2">
    <source>
        <dbReference type="ARBA" id="ARBA00010835"/>
    </source>
</evidence>
<dbReference type="RefSeq" id="WP_094729318.1">
    <property type="nucleotide sequence ID" value="NZ_MWWY01000013.1"/>
</dbReference>
<dbReference type="OrthoDB" id="9806673at2"/>
<dbReference type="EMBL" id="MWWY01000013">
    <property type="protein sequence ID" value="OZG65376.1"/>
    <property type="molecule type" value="Genomic_DNA"/>
</dbReference>
<dbReference type="InterPro" id="IPR005139">
    <property type="entry name" value="PCRF"/>
</dbReference>
<dbReference type="PANTHER" id="PTHR43804:SF7">
    <property type="entry name" value="LD18447P"/>
    <property type="match status" value="1"/>
</dbReference>
<evidence type="ECO:0000256" key="5">
    <source>
        <dbReference type="ARBA" id="ARBA00022917"/>
    </source>
</evidence>
<proteinExistence type="inferred from homology"/>
<organism evidence="10 11">
    <name type="scientific">Bifidobacterium hapali</name>
    <dbReference type="NCBI Taxonomy" id="1630172"/>
    <lineage>
        <taxon>Bacteria</taxon>
        <taxon>Bacillati</taxon>
        <taxon>Actinomycetota</taxon>
        <taxon>Actinomycetes</taxon>
        <taxon>Bifidobacteriales</taxon>
        <taxon>Bifidobacteriaceae</taxon>
        <taxon>Bifidobacterium</taxon>
    </lineage>
</organism>
<accession>A0A261G2Z3</accession>
<dbReference type="Gene3D" id="6.10.140.1950">
    <property type="match status" value="1"/>
</dbReference>
<comment type="PTM">
    <text evidence="7">Methylated by PrmC. Methylation increases the termination efficiency of RF1.</text>
</comment>
<dbReference type="InterPro" id="IPR050057">
    <property type="entry name" value="Prokaryotic/Mito_RF"/>
</dbReference>
<evidence type="ECO:0000313" key="10">
    <source>
        <dbReference type="EMBL" id="OZG65376.1"/>
    </source>
</evidence>
<dbReference type="SUPFAM" id="SSF75620">
    <property type="entry name" value="Release factor"/>
    <property type="match status" value="1"/>
</dbReference>
<dbReference type="InterPro" id="IPR045853">
    <property type="entry name" value="Pep_chain_release_fac_I_sf"/>
</dbReference>
<evidence type="ECO:0000256" key="4">
    <source>
        <dbReference type="ARBA" id="ARBA00022490"/>
    </source>
</evidence>
<dbReference type="SMART" id="SM00937">
    <property type="entry name" value="PCRF"/>
    <property type="match status" value="1"/>
</dbReference>
<evidence type="ECO:0000256" key="8">
    <source>
        <dbReference type="SAM" id="Coils"/>
    </source>
</evidence>
<comment type="similarity">
    <text evidence="2 7">Belongs to the prokaryotic/mitochondrial release factor family.</text>
</comment>
<name>A0A261G2Z3_9BIFI</name>
<dbReference type="InterPro" id="IPR000352">
    <property type="entry name" value="Pep_chain_release_fac_I"/>
</dbReference>
<evidence type="ECO:0000256" key="3">
    <source>
        <dbReference type="ARBA" id="ARBA00022481"/>
    </source>
</evidence>
<dbReference type="FunFam" id="3.30.160.20:FF:000004">
    <property type="entry name" value="Peptide chain release factor 1"/>
    <property type="match status" value="1"/>
</dbReference>
<dbReference type="Proteomes" id="UP000216074">
    <property type="component" value="Unassembled WGS sequence"/>
</dbReference>
<evidence type="ECO:0000256" key="1">
    <source>
        <dbReference type="ARBA" id="ARBA00002986"/>
    </source>
</evidence>
<evidence type="ECO:0000256" key="7">
    <source>
        <dbReference type="HAMAP-Rule" id="MF_00093"/>
    </source>
</evidence>
<dbReference type="HAMAP" id="MF_00093">
    <property type="entry name" value="Rel_fac_1"/>
    <property type="match status" value="1"/>
</dbReference>
<reference evidence="10 11" key="1">
    <citation type="journal article" date="2017" name="BMC Genomics">
        <title>Comparative genomic and phylogenomic analyses of the Bifidobacteriaceae family.</title>
        <authorList>
            <person name="Lugli G.A."/>
            <person name="Milani C."/>
            <person name="Turroni F."/>
            <person name="Duranti S."/>
            <person name="Mancabelli L."/>
            <person name="Mangifesta M."/>
            <person name="Ferrario C."/>
            <person name="Modesto M."/>
            <person name="Mattarelli P."/>
            <person name="Jiri K."/>
            <person name="van Sinderen D."/>
            <person name="Ventura M."/>
        </authorList>
    </citation>
    <scope>NUCLEOTIDE SEQUENCE [LARGE SCALE GENOMIC DNA]</scope>
    <source>
        <strain evidence="10 11">DSM 100202</strain>
    </source>
</reference>
<dbReference type="Gene3D" id="3.30.70.1660">
    <property type="match status" value="1"/>
</dbReference>
<evidence type="ECO:0000259" key="9">
    <source>
        <dbReference type="SMART" id="SM00937"/>
    </source>
</evidence>
<keyword evidence="4 7" id="KW-0963">Cytoplasm</keyword>
<feature type="modified residue" description="N5-methylglutamine" evidence="7">
    <location>
        <position position="240"/>
    </location>
</feature>
<keyword evidence="11" id="KW-1185">Reference proteome</keyword>
<gene>
    <name evidence="7" type="primary">prfA</name>
    <name evidence="10" type="ORF">BHAP_0654</name>
</gene>
<keyword evidence="5 7" id="KW-0648">Protein biosynthesis</keyword>
<keyword evidence="8" id="KW-0175">Coiled coil</keyword>
<comment type="subcellular location">
    <subcellularLocation>
        <location evidence="7">Cytoplasm</location>
    </subcellularLocation>
</comment>
<dbReference type="NCBIfam" id="TIGR00019">
    <property type="entry name" value="prfA"/>
    <property type="match status" value="1"/>
</dbReference>
<comment type="caution">
    <text evidence="10">The sequence shown here is derived from an EMBL/GenBank/DDBJ whole genome shotgun (WGS) entry which is preliminary data.</text>
</comment>
<dbReference type="NCBIfam" id="NF001859">
    <property type="entry name" value="PRK00591.1"/>
    <property type="match status" value="1"/>
</dbReference>